<accession>A0ACB6QP58</accession>
<organism evidence="1 2">
    <name type="scientific">Lindgomyces ingoldianus</name>
    <dbReference type="NCBI Taxonomy" id="673940"/>
    <lineage>
        <taxon>Eukaryota</taxon>
        <taxon>Fungi</taxon>
        <taxon>Dikarya</taxon>
        <taxon>Ascomycota</taxon>
        <taxon>Pezizomycotina</taxon>
        <taxon>Dothideomycetes</taxon>
        <taxon>Pleosporomycetidae</taxon>
        <taxon>Pleosporales</taxon>
        <taxon>Lindgomycetaceae</taxon>
        <taxon>Lindgomyces</taxon>
    </lineage>
</organism>
<dbReference type="EMBL" id="MU003518">
    <property type="protein sequence ID" value="KAF2467946.1"/>
    <property type="molecule type" value="Genomic_DNA"/>
</dbReference>
<comment type="caution">
    <text evidence="1">The sequence shown here is derived from an EMBL/GenBank/DDBJ whole genome shotgun (WGS) entry which is preliminary data.</text>
</comment>
<sequence>MKRTVAFEILSFLGLASAAVIPATAVPHSKTASSEGHPSKVVDRDFPEPRPTKVIETWIDGVLVKQCEHFSATGGSHTLGPCDDPEQEKKKEWHDWREYIPNQWCGPNFICPPYKPHKEGHSPETIGLHGPSME</sequence>
<dbReference type="Proteomes" id="UP000799755">
    <property type="component" value="Unassembled WGS sequence"/>
</dbReference>
<name>A0ACB6QP58_9PLEO</name>
<proteinExistence type="predicted"/>
<reference evidence="1" key="1">
    <citation type="journal article" date="2020" name="Stud. Mycol.">
        <title>101 Dothideomycetes genomes: a test case for predicting lifestyles and emergence of pathogens.</title>
        <authorList>
            <person name="Haridas S."/>
            <person name="Albert R."/>
            <person name="Binder M."/>
            <person name="Bloem J."/>
            <person name="Labutti K."/>
            <person name="Salamov A."/>
            <person name="Andreopoulos B."/>
            <person name="Baker S."/>
            <person name="Barry K."/>
            <person name="Bills G."/>
            <person name="Bluhm B."/>
            <person name="Cannon C."/>
            <person name="Castanera R."/>
            <person name="Culley D."/>
            <person name="Daum C."/>
            <person name="Ezra D."/>
            <person name="Gonzalez J."/>
            <person name="Henrissat B."/>
            <person name="Kuo A."/>
            <person name="Liang C."/>
            <person name="Lipzen A."/>
            <person name="Lutzoni F."/>
            <person name="Magnuson J."/>
            <person name="Mondo S."/>
            <person name="Nolan M."/>
            <person name="Ohm R."/>
            <person name="Pangilinan J."/>
            <person name="Park H.-J."/>
            <person name="Ramirez L."/>
            <person name="Alfaro M."/>
            <person name="Sun H."/>
            <person name="Tritt A."/>
            <person name="Yoshinaga Y."/>
            <person name="Zwiers L.-H."/>
            <person name="Turgeon B."/>
            <person name="Goodwin S."/>
            <person name="Spatafora J."/>
            <person name="Crous P."/>
            <person name="Grigoriev I."/>
        </authorList>
    </citation>
    <scope>NUCLEOTIDE SEQUENCE</scope>
    <source>
        <strain evidence="1">ATCC 200398</strain>
    </source>
</reference>
<keyword evidence="2" id="KW-1185">Reference proteome</keyword>
<evidence type="ECO:0000313" key="2">
    <source>
        <dbReference type="Proteomes" id="UP000799755"/>
    </source>
</evidence>
<evidence type="ECO:0000313" key="1">
    <source>
        <dbReference type="EMBL" id="KAF2467946.1"/>
    </source>
</evidence>
<gene>
    <name evidence="1" type="ORF">BDR25DRAFT_316553</name>
</gene>
<protein>
    <submittedName>
        <fullName evidence="1">Uncharacterized protein</fullName>
    </submittedName>
</protein>